<feature type="compositionally biased region" description="Basic residues" evidence="1">
    <location>
        <begin position="25"/>
        <end position="35"/>
    </location>
</feature>
<name>A0ABP5JQX4_9ACTN</name>
<evidence type="ECO:0000256" key="1">
    <source>
        <dbReference type="SAM" id="MobiDB-lite"/>
    </source>
</evidence>
<gene>
    <name evidence="2" type="ORF">GCM10009759_71210</name>
</gene>
<organism evidence="2 3">
    <name type="scientific">Kitasatospora saccharophila</name>
    <dbReference type="NCBI Taxonomy" id="407973"/>
    <lineage>
        <taxon>Bacteria</taxon>
        <taxon>Bacillati</taxon>
        <taxon>Actinomycetota</taxon>
        <taxon>Actinomycetes</taxon>
        <taxon>Kitasatosporales</taxon>
        <taxon>Streptomycetaceae</taxon>
        <taxon>Kitasatospora</taxon>
    </lineage>
</organism>
<sequence length="89" mass="9714">MGDTAQPPAWRRKRTEKRSEERARRAGAHAAKIRSKAAGGGPKEAAAAEWDVLRSVIGRLPEGVRDGEWMQIAAALQSLSTNLAKRHSK</sequence>
<dbReference type="RefSeq" id="WP_344558359.1">
    <property type="nucleotide sequence ID" value="NZ_BAAANS010000078.1"/>
</dbReference>
<evidence type="ECO:0000313" key="3">
    <source>
        <dbReference type="Proteomes" id="UP001500897"/>
    </source>
</evidence>
<feature type="region of interest" description="Disordered" evidence="1">
    <location>
        <begin position="1"/>
        <end position="44"/>
    </location>
</feature>
<accession>A0ABP5JQX4</accession>
<evidence type="ECO:0000313" key="2">
    <source>
        <dbReference type="EMBL" id="GAA2121468.1"/>
    </source>
</evidence>
<proteinExistence type="predicted"/>
<comment type="caution">
    <text evidence="2">The sequence shown here is derived from an EMBL/GenBank/DDBJ whole genome shotgun (WGS) entry which is preliminary data.</text>
</comment>
<dbReference type="EMBL" id="BAAANS010000078">
    <property type="protein sequence ID" value="GAA2121468.1"/>
    <property type="molecule type" value="Genomic_DNA"/>
</dbReference>
<keyword evidence="3" id="KW-1185">Reference proteome</keyword>
<dbReference type="Proteomes" id="UP001500897">
    <property type="component" value="Unassembled WGS sequence"/>
</dbReference>
<reference evidence="3" key="1">
    <citation type="journal article" date="2019" name="Int. J. Syst. Evol. Microbiol.">
        <title>The Global Catalogue of Microorganisms (GCM) 10K type strain sequencing project: providing services to taxonomists for standard genome sequencing and annotation.</title>
        <authorList>
            <consortium name="The Broad Institute Genomics Platform"/>
            <consortium name="The Broad Institute Genome Sequencing Center for Infectious Disease"/>
            <person name="Wu L."/>
            <person name="Ma J."/>
        </authorList>
    </citation>
    <scope>NUCLEOTIDE SEQUENCE [LARGE SCALE GENOMIC DNA]</scope>
    <source>
        <strain evidence="3">JCM 14559</strain>
    </source>
</reference>
<protein>
    <submittedName>
        <fullName evidence="2">Uncharacterized protein</fullName>
    </submittedName>
</protein>